<dbReference type="AlphaFoldDB" id="A0A150GQ15"/>
<feature type="region of interest" description="Disordered" evidence="1">
    <location>
        <begin position="226"/>
        <end position="303"/>
    </location>
</feature>
<feature type="compositionally biased region" description="Gly residues" evidence="1">
    <location>
        <begin position="283"/>
        <end position="303"/>
    </location>
</feature>
<feature type="region of interest" description="Disordered" evidence="1">
    <location>
        <begin position="95"/>
        <end position="133"/>
    </location>
</feature>
<proteinExistence type="predicted"/>
<feature type="compositionally biased region" description="Low complexity" evidence="1">
    <location>
        <begin position="226"/>
        <end position="239"/>
    </location>
</feature>
<dbReference type="EMBL" id="LSYV01000012">
    <property type="protein sequence ID" value="KXZ51956.1"/>
    <property type="molecule type" value="Genomic_DNA"/>
</dbReference>
<protein>
    <submittedName>
        <fullName evidence="2">Uncharacterized protein</fullName>
    </submittedName>
</protein>
<evidence type="ECO:0000256" key="1">
    <source>
        <dbReference type="SAM" id="MobiDB-lite"/>
    </source>
</evidence>
<feature type="compositionally biased region" description="Polar residues" evidence="1">
    <location>
        <begin position="1"/>
        <end position="10"/>
    </location>
</feature>
<sequence length="351" mass="34383">MGLVLNTDQQLPARPGSAGLTAQSMLHSGPLLAPASRPPSRGPLPVPACGAGQGAAGVGGPGAAGYGGGDDCNDLPDASSAVDPSLAELLTFWQGGPDEPQPAAWDAARRPSGPPPPLLPMAHSVTAPSAGPGLAGPGLAASANAGGGGAGSGSAEGEGGAELAWPSGLQLAAAPSPLDACAPLPRCGPSPYAAADADTAAALLGTETALYDDSLLIPKRQQRLSNQQLQQLQQRQLAAPPQPHPQLAPSPQLQLQQLRLPQQQHQQQSPPSSSSALTAAGPASGGRGNPGGAGPWGGSGAGAGAAVMAVNAAEAETASSSQATAVPERHMGWYDGCAEIWAEVFGGAPPV</sequence>
<evidence type="ECO:0000313" key="2">
    <source>
        <dbReference type="EMBL" id="KXZ51956.1"/>
    </source>
</evidence>
<feature type="region of interest" description="Disordered" evidence="1">
    <location>
        <begin position="1"/>
        <end position="22"/>
    </location>
</feature>
<gene>
    <name evidence="2" type="ORF">GPECTOR_11g8</name>
</gene>
<accession>A0A150GQ15</accession>
<organism evidence="2 3">
    <name type="scientific">Gonium pectorale</name>
    <name type="common">Green alga</name>
    <dbReference type="NCBI Taxonomy" id="33097"/>
    <lineage>
        <taxon>Eukaryota</taxon>
        <taxon>Viridiplantae</taxon>
        <taxon>Chlorophyta</taxon>
        <taxon>core chlorophytes</taxon>
        <taxon>Chlorophyceae</taxon>
        <taxon>CS clade</taxon>
        <taxon>Chlamydomonadales</taxon>
        <taxon>Volvocaceae</taxon>
        <taxon>Gonium</taxon>
    </lineage>
</organism>
<dbReference type="Proteomes" id="UP000075714">
    <property type="component" value="Unassembled WGS sequence"/>
</dbReference>
<evidence type="ECO:0000313" key="3">
    <source>
        <dbReference type="Proteomes" id="UP000075714"/>
    </source>
</evidence>
<feature type="compositionally biased region" description="Low complexity" evidence="1">
    <location>
        <begin position="249"/>
        <end position="282"/>
    </location>
</feature>
<reference evidence="3" key="1">
    <citation type="journal article" date="2016" name="Nat. Commun.">
        <title>The Gonium pectorale genome demonstrates co-option of cell cycle regulation during the evolution of multicellularity.</title>
        <authorList>
            <person name="Hanschen E.R."/>
            <person name="Marriage T.N."/>
            <person name="Ferris P.J."/>
            <person name="Hamaji T."/>
            <person name="Toyoda A."/>
            <person name="Fujiyama A."/>
            <person name="Neme R."/>
            <person name="Noguchi H."/>
            <person name="Minakuchi Y."/>
            <person name="Suzuki M."/>
            <person name="Kawai-Toyooka H."/>
            <person name="Smith D.R."/>
            <person name="Sparks H."/>
            <person name="Anderson J."/>
            <person name="Bakaric R."/>
            <person name="Luria V."/>
            <person name="Karger A."/>
            <person name="Kirschner M.W."/>
            <person name="Durand P.M."/>
            <person name="Michod R.E."/>
            <person name="Nozaki H."/>
            <person name="Olson B.J."/>
        </authorList>
    </citation>
    <scope>NUCLEOTIDE SEQUENCE [LARGE SCALE GENOMIC DNA]</scope>
    <source>
        <strain evidence="3">NIES-2863</strain>
    </source>
</reference>
<comment type="caution">
    <text evidence="2">The sequence shown here is derived from an EMBL/GenBank/DDBJ whole genome shotgun (WGS) entry which is preliminary data.</text>
</comment>
<keyword evidence="3" id="KW-1185">Reference proteome</keyword>
<name>A0A150GQ15_GONPE</name>